<dbReference type="Pfam" id="PF14054">
    <property type="entry name" value="DUF4249"/>
    <property type="match status" value="1"/>
</dbReference>
<proteinExistence type="predicted"/>
<name>A0ABR7DKT2_9BACT</name>
<comment type="caution">
    <text evidence="2">The sequence shown here is derived from an EMBL/GenBank/DDBJ whole genome shotgun (WGS) entry which is preliminary data.</text>
</comment>
<reference evidence="2 3" key="1">
    <citation type="submission" date="2020-08" db="EMBL/GenBank/DDBJ databases">
        <title>Genome public.</title>
        <authorList>
            <person name="Liu C."/>
            <person name="Sun Q."/>
        </authorList>
    </citation>
    <scope>NUCLEOTIDE SEQUENCE [LARGE SCALE GENOMIC DNA]</scope>
    <source>
        <strain evidence="2 3">NSJ-79</strain>
    </source>
</reference>
<evidence type="ECO:0000256" key="1">
    <source>
        <dbReference type="SAM" id="SignalP"/>
    </source>
</evidence>
<gene>
    <name evidence="2" type="ORF">H8S65_04535</name>
</gene>
<feature type="chain" id="PRO_5046664291" evidence="1">
    <location>
        <begin position="23"/>
        <end position="389"/>
    </location>
</feature>
<dbReference type="EMBL" id="JACOOJ010000005">
    <property type="protein sequence ID" value="MBC5632041.1"/>
    <property type="molecule type" value="Genomic_DNA"/>
</dbReference>
<dbReference type="RefSeq" id="WP_186928827.1">
    <property type="nucleotide sequence ID" value="NZ_JACOOJ010000005.1"/>
</dbReference>
<evidence type="ECO:0000313" key="2">
    <source>
        <dbReference type="EMBL" id="MBC5632041.1"/>
    </source>
</evidence>
<keyword evidence="1" id="KW-0732">Signal</keyword>
<sequence length="389" mass="44413">MKKLSIKLYIVFYCTMIGLATGCITPYEPDVEWINDLLVVEGTIIAPYGTTIHINRTNEGSSSFYDPSLTGKKAIVTLISDKGTTIATAKNTTGGTYTLTDSISFKPGEKYAIHFLLDGKEYQSDFVEPQITPEIDEVNFQYKEQEEVNIRVSTHNDAPNGSPYYRWTYKEDWEIRSEYFASYVWDGEIVERISHDSPKNTFYCWKNNSSINFLLGKTEQMKINKIKDHTLINIPRYDDRLSYLYSVLVRQYSLDKEAFEYFRNLQKNIDEAGGLFAPQPTEIKGNITCLTNPKETVIGYINASTETTYRLFFNAYKLAGMGDVYNCKETESVLLKDIGNAYGKGLAILDLIDDRGGEPIYKCINRRCVDCLSRGGTKDKPDFWPNDHK</sequence>
<organism evidence="2 3">
    <name type="scientific">Parabacteroides hominis</name>
    <dbReference type="NCBI Taxonomy" id="2763057"/>
    <lineage>
        <taxon>Bacteria</taxon>
        <taxon>Pseudomonadati</taxon>
        <taxon>Bacteroidota</taxon>
        <taxon>Bacteroidia</taxon>
        <taxon>Bacteroidales</taxon>
        <taxon>Tannerellaceae</taxon>
        <taxon>Parabacteroides</taxon>
    </lineage>
</organism>
<evidence type="ECO:0000313" key="3">
    <source>
        <dbReference type="Proteomes" id="UP000651475"/>
    </source>
</evidence>
<protein>
    <submittedName>
        <fullName evidence="2">DUF4249 domain-containing protein</fullName>
    </submittedName>
</protein>
<dbReference type="InterPro" id="IPR025345">
    <property type="entry name" value="DUF4249"/>
</dbReference>
<dbReference type="PROSITE" id="PS51257">
    <property type="entry name" value="PROKAR_LIPOPROTEIN"/>
    <property type="match status" value="1"/>
</dbReference>
<accession>A0ABR7DKT2</accession>
<dbReference type="Proteomes" id="UP000651475">
    <property type="component" value="Unassembled WGS sequence"/>
</dbReference>
<keyword evidence="3" id="KW-1185">Reference proteome</keyword>
<feature type="signal peptide" evidence="1">
    <location>
        <begin position="1"/>
        <end position="22"/>
    </location>
</feature>